<dbReference type="Pfam" id="PF25118">
    <property type="entry name" value="EFL1"/>
    <property type="match status" value="1"/>
</dbReference>
<dbReference type="Gene3D" id="2.40.30.10">
    <property type="entry name" value="Translation factors"/>
    <property type="match status" value="1"/>
</dbReference>
<keyword evidence="3" id="KW-0690">Ribosome biogenesis</keyword>
<feature type="region of interest" description="Disordered" evidence="11">
    <location>
        <begin position="436"/>
        <end position="467"/>
    </location>
</feature>
<dbReference type="FunFam" id="3.40.50.300:FF:000746">
    <property type="entry name" value="Ribosome assembly protein 1"/>
    <property type="match status" value="1"/>
</dbReference>
<keyword evidence="14" id="KW-1185">Reference proteome</keyword>
<evidence type="ECO:0000256" key="8">
    <source>
        <dbReference type="ARBA" id="ARBA00068031"/>
    </source>
</evidence>
<dbReference type="GO" id="GO:0005525">
    <property type="term" value="F:GTP binding"/>
    <property type="evidence" value="ECO:0007669"/>
    <property type="project" value="UniProtKB-KW"/>
</dbReference>
<dbReference type="GO" id="GO:0042256">
    <property type="term" value="P:cytosolic ribosome assembly"/>
    <property type="evidence" value="ECO:0007669"/>
    <property type="project" value="UniProtKB-ARBA"/>
</dbReference>
<dbReference type="SUPFAM" id="SSF52540">
    <property type="entry name" value="P-loop containing nucleoside triphosphate hydrolases"/>
    <property type="match status" value="1"/>
</dbReference>
<dbReference type="InterPro" id="IPR035647">
    <property type="entry name" value="EFG_III/V"/>
</dbReference>
<dbReference type="SUPFAM" id="SSF54211">
    <property type="entry name" value="Ribosomal protein S5 domain 2-like"/>
    <property type="match status" value="1"/>
</dbReference>
<evidence type="ECO:0000313" key="14">
    <source>
        <dbReference type="Proteomes" id="UP001300502"/>
    </source>
</evidence>
<feature type="domain" description="Tr-type G" evidence="12">
    <location>
        <begin position="26"/>
        <end position="371"/>
    </location>
</feature>
<feature type="coiled-coil region" evidence="10">
    <location>
        <begin position="770"/>
        <end position="797"/>
    </location>
</feature>
<evidence type="ECO:0000256" key="11">
    <source>
        <dbReference type="SAM" id="MobiDB-lite"/>
    </source>
</evidence>
<dbReference type="InterPro" id="IPR009000">
    <property type="entry name" value="Transl_B-barrel_sf"/>
</dbReference>
<dbReference type="PRINTS" id="PR00315">
    <property type="entry name" value="ELONGATNFCT"/>
</dbReference>
<accession>A0AAV9IDP1</accession>
<evidence type="ECO:0000313" key="13">
    <source>
        <dbReference type="EMBL" id="KAK4525439.1"/>
    </source>
</evidence>
<organism evidence="13 14">
    <name type="scientific">Galdieria yellowstonensis</name>
    <dbReference type="NCBI Taxonomy" id="3028027"/>
    <lineage>
        <taxon>Eukaryota</taxon>
        <taxon>Rhodophyta</taxon>
        <taxon>Bangiophyceae</taxon>
        <taxon>Galdieriales</taxon>
        <taxon>Galdieriaceae</taxon>
        <taxon>Galdieria</taxon>
    </lineage>
</organism>
<comment type="caution">
    <text evidence="13">The sequence shown here is derived from an EMBL/GenBank/DDBJ whole genome shotgun (WGS) entry which is preliminary data.</text>
</comment>
<dbReference type="SMART" id="SM00838">
    <property type="entry name" value="EFG_C"/>
    <property type="match status" value="1"/>
</dbReference>
<dbReference type="GO" id="GO:0043022">
    <property type="term" value="F:ribosome binding"/>
    <property type="evidence" value="ECO:0007669"/>
    <property type="project" value="TreeGrafter"/>
</dbReference>
<dbReference type="PANTHER" id="PTHR42908:SF3">
    <property type="entry name" value="ELONGATION FACTOR-LIKE GTPASE 1"/>
    <property type="match status" value="1"/>
</dbReference>
<dbReference type="PANTHER" id="PTHR42908">
    <property type="entry name" value="TRANSLATION ELONGATION FACTOR-RELATED"/>
    <property type="match status" value="1"/>
</dbReference>
<evidence type="ECO:0000256" key="1">
    <source>
        <dbReference type="ARBA" id="ARBA00004496"/>
    </source>
</evidence>
<evidence type="ECO:0000256" key="10">
    <source>
        <dbReference type="SAM" id="Coils"/>
    </source>
</evidence>
<evidence type="ECO:0000256" key="4">
    <source>
        <dbReference type="ARBA" id="ARBA00022741"/>
    </source>
</evidence>
<comment type="catalytic activity">
    <reaction evidence="7">
        <text>GTP + H2O = GDP + phosphate + H(+)</text>
        <dbReference type="Rhea" id="RHEA:19669"/>
        <dbReference type="ChEBI" id="CHEBI:15377"/>
        <dbReference type="ChEBI" id="CHEBI:15378"/>
        <dbReference type="ChEBI" id="CHEBI:37565"/>
        <dbReference type="ChEBI" id="CHEBI:43474"/>
        <dbReference type="ChEBI" id="CHEBI:58189"/>
    </reaction>
</comment>
<dbReference type="CDD" id="cd16261">
    <property type="entry name" value="EF2_snRNP_III"/>
    <property type="match status" value="1"/>
</dbReference>
<dbReference type="InterPro" id="IPR000640">
    <property type="entry name" value="EFG_V-like"/>
</dbReference>
<dbReference type="InterPro" id="IPR041095">
    <property type="entry name" value="EFG_II"/>
</dbReference>
<dbReference type="Pfam" id="PF14492">
    <property type="entry name" value="EFG_III"/>
    <property type="match status" value="1"/>
</dbReference>
<dbReference type="FunFam" id="3.30.70.870:FF:000002">
    <property type="entry name" value="Translation elongation factor 2"/>
    <property type="match status" value="1"/>
</dbReference>
<dbReference type="AlphaFoldDB" id="A0AAV9IDP1"/>
<dbReference type="Pfam" id="PF00009">
    <property type="entry name" value="GTP_EFTU"/>
    <property type="match status" value="1"/>
</dbReference>
<dbReference type="InterPro" id="IPR027417">
    <property type="entry name" value="P-loop_NTPase"/>
</dbReference>
<evidence type="ECO:0000256" key="6">
    <source>
        <dbReference type="ARBA" id="ARBA00023134"/>
    </source>
</evidence>
<dbReference type="Gene3D" id="3.40.50.300">
    <property type="entry name" value="P-loop containing nucleotide triphosphate hydrolases"/>
    <property type="match status" value="1"/>
</dbReference>
<evidence type="ECO:0000256" key="7">
    <source>
        <dbReference type="ARBA" id="ARBA00048548"/>
    </source>
</evidence>
<keyword evidence="6" id="KW-0342">GTP-binding</keyword>
<dbReference type="EMBL" id="JANCYU010000030">
    <property type="protein sequence ID" value="KAK4525439.1"/>
    <property type="molecule type" value="Genomic_DNA"/>
</dbReference>
<evidence type="ECO:0000256" key="3">
    <source>
        <dbReference type="ARBA" id="ARBA00022517"/>
    </source>
</evidence>
<comment type="subcellular location">
    <subcellularLocation>
        <location evidence="1">Cytoplasm</location>
    </subcellularLocation>
</comment>
<dbReference type="Proteomes" id="UP001300502">
    <property type="component" value="Unassembled WGS sequence"/>
</dbReference>
<protein>
    <recommendedName>
        <fullName evidence="8">Ribosome assembly protein 1</fullName>
    </recommendedName>
    <alternativeName>
        <fullName evidence="9">Elongation factor-like 1</fullName>
    </alternativeName>
</protein>
<dbReference type="CDD" id="cd04096">
    <property type="entry name" value="eEF2_snRNP_like_C"/>
    <property type="match status" value="1"/>
</dbReference>
<gene>
    <name evidence="13" type="ORF">GAYE_SCF12G3347</name>
</gene>
<dbReference type="Gene3D" id="3.30.230.10">
    <property type="match status" value="1"/>
</dbReference>
<dbReference type="GO" id="GO:0005829">
    <property type="term" value="C:cytosol"/>
    <property type="evidence" value="ECO:0007669"/>
    <property type="project" value="TreeGrafter"/>
</dbReference>
<keyword evidence="10" id="KW-0175">Coiled coil</keyword>
<dbReference type="GO" id="GO:1990904">
    <property type="term" value="C:ribonucleoprotein complex"/>
    <property type="evidence" value="ECO:0007669"/>
    <property type="project" value="TreeGrafter"/>
</dbReference>
<keyword evidence="2" id="KW-0963">Cytoplasm</keyword>
<dbReference type="FunFam" id="3.30.70.240:FF:000006">
    <property type="entry name" value="Elongation factor like GTPase 1"/>
    <property type="match status" value="1"/>
</dbReference>
<dbReference type="CDD" id="cd16268">
    <property type="entry name" value="EF2_II"/>
    <property type="match status" value="1"/>
</dbReference>
<keyword evidence="4" id="KW-0547">Nucleotide-binding</keyword>
<dbReference type="CDD" id="cd01681">
    <property type="entry name" value="aeEF2_snRNP_like_IV"/>
    <property type="match status" value="1"/>
</dbReference>
<dbReference type="NCBIfam" id="TIGR00231">
    <property type="entry name" value="small_GTP"/>
    <property type="match status" value="1"/>
</dbReference>
<dbReference type="InterPro" id="IPR056752">
    <property type="entry name" value="EFL1"/>
</dbReference>
<evidence type="ECO:0000259" key="12">
    <source>
        <dbReference type="PROSITE" id="PS51722"/>
    </source>
</evidence>
<dbReference type="SUPFAM" id="SSF50447">
    <property type="entry name" value="Translation proteins"/>
    <property type="match status" value="1"/>
</dbReference>
<evidence type="ECO:0000256" key="9">
    <source>
        <dbReference type="ARBA" id="ARBA00081809"/>
    </source>
</evidence>
<dbReference type="Gene3D" id="3.30.70.870">
    <property type="entry name" value="Elongation Factor G (Translational Gtpase), domain 3"/>
    <property type="match status" value="1"/>
</dbReference>
<reference evidence="13 14" key="1">
    <citation type="submission" date="2022-07" db="EMBL/GenBank/DDBJ databases">
        <title>Genome-wide signatures of adaptation to extreme environments.</title>
        <authorList>
            <person name="Cho C.H."/>
            <person name="Yoon H.S."/>
        </authorList>
    </citation>
    <scope>NUCLEOTIDE SEQUENCE [LARGE SCALE GENOMIC DNA]</scope>
    <source>
        <strain evidence="13 14">108.79 E11</strain>
    </source>
</reference>
<proteinExistence type="predicted"/>
<evidence type="ECO:0000256" key="5">
    <source>
        <dbReference type="ARBA" id="ARBA00022801"/>
    </source>
</evidence>
<sequence length="1104" mass="124029">MAKLHRPSSFSSSSTVSLTSLQCQVERIRNFCFLAHVDHGKTALTDSLISRNGVISQRLAGKIRYLDSREDEQLRGITMKSSAISLCHPYRNQESNSVDYYLMNLIDSPGHVDFSGEVLCALSMVDGAIVVVDVVEGVCSQTHTVLQLAAEAGVRPVLVLNKMDRLFVELKLSPLEAYQRIARVLEQVNVILGIQEAEKQLEDAEIAEESTNDEASEYSFAPETGNVAFASAIDGWAFRVGDFAAIYAEKFKMKERVLRKTLWGEYYYHPKQKRIVRKPDSIGKNARPMFVQFILENIWTVYQQVLSEDSASFEDVIERRKRIVDKLGLDLAARELRHKEPRMALQAMMSRWLPAADCLLDMVVEMLPDPATAQRERLDVLFPSEKNNHNDIIYQAVSRCDNSPNAPVMIYISKMFSVPLHSLNSSLQRSIEHRRELAHRGGGGDVTNKNNNCTEHKEESTIAMTTKKTSAEQQLEETKKETLLAFARIFSGTLEANSVLFVYGPRYDPKYLEHSCVDQVEISRLFLLMGRDFIEIPRISAGNVFGIYGLENVIFKTATISSLPPGECIPFAPLKNPPAPVVRVAMEPKYPEQLSQLKKGLRLLSQSDPCVETYITESGELILAGAGELHLERCLKDLREIFARVEIEVSPPLVYFKETVSGIPPNESVLSSLLQEESATVVIVPNNCSHEEKRNTTNNKASHFIKHPLVEEVTSNGVVKLRVGAFPLPKPLAEALECSSDAIRSLFLTSSSVAGWFQQSVRSNTQRVSKHAAETSIQEAKKRIQRAIEEIASTEGEQVAASWKRMLCSRAWSLGPRRIGPNILLGPPKGGEEDKNWFSLDRRRLPDGALALQYLLDIQDDEEEEEKRQSLDEKDEEDGWETRLAIELHNSIVSGFQVATSSGPLCEEPMYGVCFSIEQIVVDLPRLVSIQVDPYGPLSGQVISASKDVFRVAFLCAGPRLMEPIFHCDIQVYQDALGPMYGLLSKRRGKVVNADMKEGIGFFVVSAYLPVVESFAFVDILRKETSGSASPQMIFSHWEVIDKDPFWMPTTEEELEELSLEDTTASRNNLARKLVDQIRRRKGLKVEQKLVEKAERQRNLSRKK</sequence>
<dbReference type="InterPro" id="IPR005225">
    <property type="entry name" value="Small_GTP-bd"/>
</dbReference>
<evidence type="ECO:0000256" key="2">
    <source>
        <dbReference type="ARBA" id="ARBA00022490"/>
    </source>
</evidence>
<dbReference type="SUPFAM" id="SSF54980">
    <property type="entry name" value="EF-G C-terminal domain-like"/>
    <property type="match status" value="2"/>
</dbReference>
<dbReference type="Gene3D" id="3.30.70.240">
    <property type="match status" value="1"/>
</dbReference>
<name>A0AAV9IDP1_9RHOD</name>
<dbReference type="InterPro" id="IPR000795">
    <property type="entry name" value="T_Tr_GTP-bd_dom"/>
</dbReference>
<dbReference type="InterPro" id="IPR014721">
    <property type="entry name" value="Ribsml_uS5_D2-typ_fold_subgr"/>
</dbReference>
<dbReference type="PROSITE" id="PS51722">
    <property type="entry name" value="G_TR_2"/>
    <property type="match status" value="1"/>
</dbReference>
<dbReference type="InterPro" id="IPR020568">
    <property type="entry name" value="Ribosomal_Su5_D2-typ_SF"/>
</dbReference>
<keyword evidence="5" id="KW-0378">Hydrolase</keyword>
<dbReference type="GO" id="GO:0003924">
    <property type="term" value="F:GTPase activity"/>
    <property type="evidence" value="ECO:0007669"/>
    <property type="project" value="InterPro"/>
</dbReference>
<dbReference type="Pfam" id="PF00679">
    <property type="entry name" value="EFG_C"/>
    <property type="match status" value="1"/>
</dbReference>